<sequence length="99" mass="11552">MSEAWITWIIQGVTGLVIGIIGWYMKRDRDALDKKIEKQSERISQLEKDMKQMPFVYTTREDFLRAIASLESNIKSTETKLDSKLDKVLDRLAKMKEEA</sequence>
<reference evidence="3" key="1">
    <citation type="journal article" date="2021" name="Proc. Natl. Acad. Sci. U.S.A.">
        <title>A Catalog of Tens of Thousands of Viruses from Human Metagenomes Reveals Hidden Associations with Chronic Diseases.</title>
        <authorList>
            <person name="Tisza M.J."/>
            <person name="Buck C.B."/>
        </authorList>
    </citation>
    <scope>NUCLEOTIDE SEQUENCE</scope>
    <source>
        <strain evidence="3">Ct3lF2</strain>
    </source>
</reference>
<name>A0A8S5PQC6_9CAUD</name>
<accession>A0A8S5PQC6</accession>
<feature type="coiled-coil region" evidence="1">
    <location>
        <begin position="29"/>
        <end position="98"/>
    </location>
</feature>
<keyword evidence="2" id="KW-0812">Transmembrane</keyword>
<evidence type="ECO:0000256" key="1">
    <source>
        <dbReference type="SAM" id="Coils"/>
    </source>
</evidence>
<protein>
    <submittedName>
        <fullName evidence="3">Uncharacterized protein</fullName>
    </submittedName>
</protein>
<keyword evidence="1" id="KW-0175">Coiled coil</keyword>
<keyword evidence="2" id="KW-0472">Membrane</keyword>
<dbReference type="SUPFAM" id="SSF58100">
    <property type="entry name" value="Bacterial hemolysins"/>
    <property type="match status" value="1"/>
</dbReference>
<dbReference type="EMBL" id="BK015473">
    <property type="protein sequence ID" value="DAE08733.1"/>
    <property type="molecule type" value="Genomic_DNA"/>
</dbReference>
<evidence type="ECO:0000256" key="2">
    <source>
        <dbReference type="SAM" id="Phobius"/>
    </source>
</evidence>
<feature type="transmembrane region" description="Helical" evidence="2">
    <location>
        <begin position="6"/>
        <end position="25"/>
    </location>
</feature>
<organism evidence="3">
    <name type="scientific">Siphoviridae sp. ct3lF2</name>
    <dbReference type="NCBI Taxonomy" id="2825324"/>
    <lineage>
        <taxon>Viruses</taxon>
        <taxon>Duplodnaviria</taxon>
        <taxon>Heunggongvirae</taxon>
        <taxon>Uroviricota</taxon>
        <taxon>Caudoviricetes</taxon>
    </lineage>
</organism>
<evidence type="ECO:0000313" key="3">
    <source>
        <dbReference type="EMBL" id="DAE08733.1"/>
    </source>
</evidence>
<keyword evidence="2" id="KW-1133">Transmembrane helix</keyword>
<proteinExistence type="predicted"/>